<dbReference type="PANTHER" id="PTHR11895:SF169">
    <property type="entry name" value="GLUTAMYL-TRNA(GLN) AMIDOTRANSFERASE"/>
    <property type="match status" value="1"/>
</dbReference>
<comment type="caution">
    <text evidence="2">The sequence shown here is derived from an EMBL/GenBank/DDBJ whole genome shotgun (WGS) entry which is preliminary data.</text>
</comment>
<name>A0AAV1IFY1_9CHLO</name>
<organism evidence="2 3">
    <name type="scientific">Coccomyxa viridis</name>
    <dbReference type="NCBI Taxonomy" id="1274662"/>
    <lineage>
        <taxon>Eukaryota</taxon>
        <taxon>Viridiplantae</taxon>
        <taxon>Chlorophyta</taxon>
        <taxon>core chlorophytes</taxon>
        <taxon>Trebouxiophyceae</taxon>
        <taxon>Trebouxiophyceae incertae sedis</taxon>
        <taxon>Coccomyxaceae</taxon>
        <taxon>Coccomyxa</taxon>
    </lineage>
</organism>
<dbReference type="GO" id="GO:0003824">
    <property type="term" value="F:catalytic activity"/>
    <property type="evidence" value="ECO:0007669"/>
    <property type="project" value="InterPro"/>
</dbReference>
<accession>A0AAV1IFY1</accession>
<dbReference type="AlphaFoldDB" id="A0AAV1IFY1"/>
<dbReference type="Proteomes" id="UP001314263">
    <property type="component" value="Unassembled WGS sequence"/>
</dbReference>
<dbReference type="Pfam" id="PF01425">
    <property type="entry name" value="Amidase"/>
    <property type="match status" value="2"/>
</dbReference>
<proteinExistence type="predicted"/>
<dbReference type="Gene3D" id="1.20.58.1700">
    <property type="match status" value="1"/>
</dbReference>
<gene>
    <name evidence="2" type="ORF">CVIRNUC_009305</name>
</gene>
<feature type="domain" description="Amidase" evidence="1">
    <location>
        <begin position="62"/>
        <end position="273"/>
    </location>
</feature>
<dbReference type="InterPro" id="IPR036928">
    <property type="entry name" value="AS_sf"/>
</dbReference>
<dbReference type="Gene3D" id="3.90.1300.10">
    <property type="entry name" value="Amidase signature (AS) domain"/>
    <property type="match status" value="2"/>
</dbReference>
<protein>
    <recommendedName>
        <fullName evidence="1">Amidase domain-containing protein</fullName>
    </recommendedName>
</protein>
<evidence type="ECO:0000259" key="1">
    <source>
        <dbReference type="Pfam" id="PF01425"/>
    </source>
</evidence>
<keyword evidence="3" id="KW-1185">Reference proteome</keyword>
<dbReference type="PANTHER" id="PTHR11895">
    <property type="entry name" value="TRANSAMIDASE"/>
    <property type="match status" value="1"/>
</dbReference>
<feature type="domain" description="Amidase" evidence="1">
    <location>
        <begin position="1"/>
        <end position="61"/>
    </location>
</feature>
<evidence type="ECO:0000313" key="2">
    <source>
        <dbReference type="EMBL" id="CAK0786092.1"/>
    </source>
</evidence>
<dbReference type="InterPro" id="IPR023631">
    <property type="entry name" value="Amidase_dom"/>
</dbReference>
<dbReference type="InterPro" id="IPR000120">
    <property type="entry name" value="Amidase"/>
</dbReference>
<dbReference type="EMBL" id="CAUYUE010000013">
    <property type="protein sequence ID" value="CAK0786092.1"/>
    <property type="molecule type" value="Genomic_DNA"/>
</dbReference>
<evidence type="ECO:0000313" key="3">
    <source>
        <dbReference type="Proteomes" id="UP001314263"/>
    </source>
</evidence>
<sequence>MVGKTNMDQFASGLVGTRTPYGVARNPFDERFIPGGSSSGSASAVGNGLVTFALGTDVAGSESRRLFMEACERMQAIGGQLVQIRFEPFAETARLLYTSAFMAERYAGIRTFLEGKGESSKESVGVDPRLQRVTAAIMSGALAYSAVDVFDALTRLNDLKRQAELEMDKIDMLLVPTSACHYSIAEIEAEEKLATSVTWAKNTNLGRFTNFVNLLDMAAVAVPSGILRCEPSPSILTGEEAERAQHLAATGNPAPVLPFGVTMIGPAWSDDSLAEVASRFHAASSLGCGPAGHAVKPYRQK</sequence>
<dbReference type="SUPFAM" id="SSF75304">
    <property type="entry name" value="Amidase signature (AS) enzymes"/>
    <property type="match status" value="1"/>
</dbReference>
<reference evidence="2 3" key="1">
    <citation type="submission" date="2023-10" db="EMBL/GenBank/DDBJ databases">
        <authorList>
            <person name="Maclean D."/>
            <person name="Macfadyen A."/>
        </authorList>
    </citation>
    <scope>NUCLEOTIDE SEQUENCE [LARGE SCALE GENOMIC DNA]</scope>
</reference>